<gene>
    <name evidence="15" type="ORF">EVJ58_g4074</name>
</gene>
<dbReference type="EMBL" id="SEKV01000180">
    <property type="protein sequence ID" value="TFY62117.1"/>
    <property type="molecule type" value="Genomic_DNA"/>
</dbReference>
<dbReference type="GO" id="GO:0042761">
    <property type="term" value="P:very long-chain fatty acid biosynthetic process"/>
    <property type="evidence" value="ECO:0007669"/>
    <property type="project" value="TreeGrafter"/>
</dbReference>
<comment type="function">
    <text evidence="14">Catalyzes the third of the four reactions of the long-chain fatty acids elongation cycle. This endoplasmic reticulum-bound enzymatic process, allows the addition of two carbons to the chain of long- and very long-chain fatty acids/VLCFAs per cycle. This enzyme catalyzes the dehydration of the 3-hydroxyacyl-CoA intermediate into trans-2,3-enoyl-CoA, within each cycle of fatty acid elongation. Thereby, it participates to the production of VLCFAs of different chain lengths that are involved in multiple biological processes as precursors of membrane lipids and lipid mediators.</text>
</comment>
<evidence type="ECO:0000256" key="12">
    <source>
        <dbReference type="ARBA" id="ARBA00023239"/>
    </source>
</evidence>
<evidence type="ECO:0000256" key="2">
    <source>
        <dbReference type="ARBA" id="ARBA00005194"/>
    </source>
</evidence>
<comment type="catalytic activity">
    <reaction evidence="13 14">
        <text>a very-long-chain (3R)-3-hydroxyacyl-CoA = a very-long-chain (2E)-enoyl-CoA + H2O</text>
        <dbReference type="Rhea" id="RHEA:45812"/>
        <dbReference type="ChEBI" id="CHEBI:15377"/>
        <dbReference type="ChEBI" id="CHEBI:83728"/>
        <dbReference type="ChEBI" id="CHEBI:85440"/>
        <dbReference type="EC" id="4.2.1.134"/>
    </reaction>
</comment>
<dbReference type="PANTHER" id="PTHR11035">
    <property type="entry name" value="VERY-LONG-CHAIN (3R)-3-HYDROXYACYL-COA DEHYDRATASE"/>
    <property type="match status" value="1"/>
</dbReference>
<evidence type="ECO:0000256" key="4">
    <source>
        <dbReference type="ARBA" id="ARBA00013122"/>
    </source>
</evidence>
<keyword evidence="7 14" id="KW-0276">Fatty acid metabolism</keyword>
<keyword evidence="11 14" id="KW-0275">Fatty acid biosynthesis</keyword>
<dbReference type="AlphaFoldDB" id="A0A4Y9YKF9"/>
<protein>
    <recommendedName>
        <fullName evidence="4 14">Very-long-chain (3R)-3-hydroxyacyl-CoA dehydratase</fullName>
        <ecNumber evidence="4 14">4.2.1.134</ecNumber>
    </recommendedName>
</protein>
<keyword evidence="8" id="KW-1133">Transmembrane helix</keyword>
<dbReference type="Pfam" id="PF04387">
    <property type="entry name" value="PTPLA"/>
    <property type="match status" value="1"/>
</dbReference>
<dbReference type="STRING" id="34475.A0A4Y9YKF9"/>
<organism evidence="15 16">
    <name type="scientific">Rhodofomes roseus</name>
    <dbReference type="NCBI Taxonomy" id="34475"/>
    <lineage>
        <taxon>Eukaryota</taxon>
        <taxon>Fungi</taxon>
        <taxon>Dikarya</taxon>
        <taxon>Basidiomycota</taxon>
        <taxon>Agaricomycotina</taxon>
        <taxon>Agaricomycetes</taxon>
        <taxon>Polyporales</taxon>
        <taxon>Rhodofomes</taxon>
    </lineage>
</organism>
<evidence type="ECO:0000256" key="7">
    <source>
        <dbReference type="ARBA" id="ARBA00022832"/>
    </source>
</evidence>
<comment type="pathway">
    <text evidence="2 14">Lipid metabolism; fatty acid biosynthesis.</text>
</comment>
<evidence type="ECO:0000313" key="16">
    <source>
        <dbReference type="Proteomes" id="UP000298390"/>
    </source>
</evidence>
<proteinExistence type="inferred from homology"/>
<dbReference type="GO" id="GO:0102158">
    <property type="term" value="F:very-long-chain (3R)-3-hydroxyacyl-CoA dehydratase activity"/>
    <property type="evidence" value="ECO:0007669"/>
    <property type="project" value="UniProtKB-EC"/>
</dbReference>
<keyword evidence="6" id="KW-0812">Transmembrane</keyword>
<comment type="caution">
    <text evidence="15">The sequence shown here is derived from an EMBL/GenBank/DDBJ whole genome shotgun (WGS) entry which is preliminary data.</text>
</comment>
<evidence type="ECO:0000256" key="5">
    <source>
        <dbReference type="ARBA" id="ARBA00022516"/>
    </source>
</evidence>
<dbReference type="GO" id="GO:0005789">
    <property type="term" value="C:endoplasmic reticulum membrane"/>
    <property type="evidence" value="ECO:0007669"/>
    <property type="project" value="UniProtKB-SubCell"/>
</dbReference>
<dbReference type="PANTHER" id="PTHR11035:SF3">
    <property type="entry name" value="VERY-LONG-CHAIN (3R)-3-HYDROXYACYL-COA DEHYDRATASE"/>
    <property type="match status" value="1"/>
</dbReference>
<dbReference type="Proteomes" id="UP000298390">
    <property type="component" value="Unassembled WGS sequence"/>
</dbReference>
<dbReference type="GO" id="GO:0030497">
    <property type="term" value="P:fatty acid elongation"/>
    <property type="evidence" value="ECO:0007669"/>
    <property type="project" value="TreeGrafter"/>
</dbReference>
<comment type="similarity">
    <text evidence="3 14">Belongs to the very long-chain fatty acids dehydratase HACD family.</text>
</comment>
<evidence type="ECO:0000313" key="15">
    <source>
        <dbReference type="EMBL" id="TFY62117.1"/>
    </source>
</evidence>
<reference evidence="15 16" key="1">
    <citation type="submission" date="2019-01" db="EMBL/GenBank/DDBJ databases">
        <title>Genome sequencing of the rare red list fungi Fomitopsis rosea.</title>
        <authorList>
            <person name="Buettner E."/>
            <person name="Kellner H."/>
        </authorList>
    </citation>
    <scope>NUCLEOTIDE SEQUENCE [LARGE SCALE GENOMIC DNA]</scope>
    <source>
        <strain evidence="15 16">DSM 105464</strain>
    </source>
</reference>
<keyword evidence="12 14" id="KW-0456">Lyase</keyword>
<sequence length="339" mass="37584">MSQAKEKGQGAQRLDQKSAKRGPAPLVKYYLVAYNVLSTIGWGYVLVATLVHLTGLGAAPDVQATFLPAAFTRYLPIIPRLSSARHRLEKSVPLALVPLIRRASTTYAAVGPQTSFVQSFAILEVVHALLGWVRSPVGTTAAQVASRLYLVWGITAQFDQARTHPLYASMVLSWSLTEVVRYSFYACSLLEIESKPLLWLRYTLFYVLYITGAGSEAGLIYASLPSPPPTIPFLSSDWYGWILPLSWPFSTPRWLETLHDDFRCFMFLLWWPCECFLAWDGGLNVGLTIGLVDSALYSLHVHDQAAEKGAWDGSRTDSGPEAEDALIDTDQCIPARMVH</sequence>
<dbReference type="EC" id="4.2.1.134" evidence="4 14"/>
<dbReference type="UniPathway" id="UPA00094"/>
<name>A0A4Y9YKF9_9APHY</name>
<keyword evidence="14" id="KW-0256">Endoplasmic reticulum</keyword>
<evidence type="ECO:0000256" key="10">
    <source>
        <dbReference type="ARBA" id="ARBA00023136"/>
    </source>
</evidence>
<evidence type="ECO:0000256" key="14">
    <source>
        <dbReference type="RuleBase" id="RU363109"/>
    </source>
</evidence>
<evidence type="ECO:0000256" key="11">
    <source>
        <dbReference type="ARBA" id="ARBA00023160"/>
    </source>
</evidence>
<evidence type="ECO:0000256" key="8">
    <source>
        <dbReference type="ARBA" id="ARBA00022989"/>
    </source>
</evidence>
<evidence type="ECO:0000256" key="3">
    <source>
        <dbReference type="ARBA" id="ARBA00007811"/>
    </source>
</evidence>
<accession>A0A4Y9YKF9</accession>
<evidence type="ECO:0000256" key="13">
    <source>
        <dbReference type="ARBA" id="ARBA00036671"/>
    </source>
</evidence>
<evidence type="ECO:0000256" key="6">
    <source>
        <dbReference type="ARBA" id="ARBA00022692"/>
    </source>
</evidence>
<comment type="subcellular location">
    <subcellularLocation>
        <location evidence="14">Endoplasmic reticulum membrane</location>
        <topology evidence="14">Multi-pass membrane protein</topology>
    </subcellularLocation>
    <subcellularLocation>
        <location evidence="1">Membrane</location>
        <topology evidence="1">Multi-pass membrane protein</topology>
    </subcellularLocation>
</comment>
<keyword evidence="5 14" id="KW-0444">Lipid biosynthesis</keyword>
<keyword evidence="9 14" id="KW-0443">Lipid metabolism</keyword>
<dbReference type="GO" id="GO:0030148">
    <property type="term" value="P:sphingolipid biosynthetic process"/>
    <property type="evidence" value="ECO:0007669"/>
    <property type="project" value="TreeGrafter"/>
</dbReference>
<keyword evidence="10 14" id="KW-0472">Membrane</keyword>
<evidence type="ECO:0000256" key="9">
    <source>
        <dbReference type="ARBA" id="ARBA00023098"/>
    </source>
</evidence>
<evidence type="ECO:0000256" key="1">
    <source>
        <dbReference type="ARBA" id="ARBA00004141"/>
    </source>
</evidence>
<dbReference type="InterPro" id="IPR007482">
    <property type="entry name" value="Tyr_Pase-like_PTPLA"/>
</dbReference>